<sequence>MLRKLNWKKITWTILFFSLLFSVIFIITRMVFAPAELKAMEEHAKVKTDYVLMLLQCSSGLLIMMIPAIIERKNSVDIPDSIEVIFYMFLFCAIYLGEVKNFYYLVPFWDTILHAFSGVMLGALGFILVRYLNESNRIHVQLSPFFVSFFAFCFAVTMGTMWEIYEFLADGILSTNMQKFIASDLTVLSGRDALKDTMMDLIVDSVSALIICFYGYLKLKKLKKQGYLR</sequence>
<proteinExistence type="predicted"/>
<protein>
    <recommendedName>
        <fullName evidence="4">DUF2238 domain-containing protein</fullName>
    </recommendedName>
</protein>
<accession>A0A540V3A1</accession>
<keyword evidence="1" id="KW-0812">Transmembrane</keyword>
<dbReference type="OrthoDB" id="4966203at2"/>
<evidence type="ECO:0008006" key="4">
    <source>
        <dbReference type="Google" id="ProtNLM"/>
    </source>
</evidence>
<comment type="caution">
    <text evidence="2">The sequence shown here is derived from an EMBL/GenBank/DDBJ whole genome shotgun (WGS) entry which is preliminary data.</text>
</comment>
<feature type="transmembrane region" description="Helical" evidence="1">
    <location>
        <begin position="145"/>
        <end position="165"/>
    </location>
</feature>
<evidence type="ECO:0000313" key="3">
    <source>
        <dbReference type="Proteomes" id="UP000315753"/>
    </source>
</evidence>
<dbReference type="EMBL" id="VIGD01000006">
    <property type="protein sequence ID" value="TQE91217.1"/>
    <property type="molecule type" value="Genomic_DNA"/>
</dbReference>
<gene>
    <name evidence="2" type="ORF">FKZ59_06120</name>
</gene>
<feature type="transmembrane region" description="Helical" evidence="1">
    <location>
        <begin position="52"/>
        <end position="70"/>
    </location>
</feature>
<reference evidence="2 3" key="1">
    <citation type="submission" date="2019-06" db="EMBL/GenBank/DDBJ databases">
        <title>Genome sequence of Ureibacillus terrenus.</title>
        <authorList>
            <person name="Maclea K.S."/>
            <person name="Simoes M."/>
        </authorList>
    </citation>
    <scope>NUCLEOTIDE SEQUENCE [LARGE SCALE GENOMIC DNA]</scope>
    <source>
        <strain evidence="2 3">ATCC BAA-384</strain>
    </source>
</reference>
<dbReference type="Pfam" id="PF09997">
    <property type="entry name" value="DUF2238"/>
    <property type="match status" value="1"/>
</dbReference>
<keyword evidence="1" id="KW-1133">Transmembrane helix</keyword>
<keyword evidence="3" id="KW-1185">Reference proteome</keyword>
<evidence type="ECO:0000313" key="2">
    <source>
        <dbReference type="EMBL" id="TQE91217.1"/>
    </source>
</evidence>
<feature type="transmembrane region" description="Helical" evidence="1">
    <location>
        <begin position="201"/>
        <end position="219"/>
    </location>
</feature>
<feature type="transmembrane region" description="Helical" evidence="1">
    <location>
        <begin position="12"/>
        <end position="32"/>
    </location>
</feature>
<dbReference type="InterPro" id="IPR014509">
    <property type="entry name" value="YjdF-like"/>
</dbReference>
<keyword evidence="1" id="KW-0472">Membrane</keyword>
<dbReference type="AlphaFoldDB" id="A0A540V3A1"/>
<feature type="transmembrane region" description="Helical" evidence="1">
    <location>
        <begin position="112"/>
        <end position="133"/>
    </location>
</feature>
<feature type="transmembrane region" description="Helical" evidence="1">
    <location>
        <begin position="82"/>
        <end position="106"/>
    </location>
</feature>
<dbReference type="Proteomes" id="UP000315753">
    <property type="component" value="Unassembled WGS sequence"/>
</dbReference>
<dbReference type="RefSeq" id="WP_141601868.1">
    <property type="nucleotide sequence ID" value="NZ_JARMSB010000027.1"/>
</dbReference>
<evidence type="ECO:0000256" key="1">
    <source>
        <dbReference type="SAM" id="Phobius"/>
    </source>
</evidence>
<organism evidence="2 3">
    <name type="scientific">Ureibacillus terrenus</name>
    <dbReference type="NCBI Taxonomy" id="118246"/>
    <lineage>
        <taxon>Bacteria</taxon>
        <taxon>Bacillati</taxon>
        <taxon>Bacillota</taxon>
        <taxon>Bacilli</taxon>
        <taxon>Bacillales</taxon>
        <taxon>Caryophanaceae</taxon>
        <taxon>Ureibacillus</taxon>
    </lineage>
</organism>
<name>A0A540V3A1_9BACL</name>